<proteinExistence type="predicted"/>
<organism evidence="2 3">
    <name type="scientific">Micromonas commoda (strain RCC299 / NOUM17 / CCMP2709)</name>
    <name type="common">Picoplanktonic green alga</name>
    <dbReference type="NCBI Taxonomy" id="296587"/>
    <lineage>
        <taxon>Eukaryota</taxon>
        <taxon>Viridiplantae</taxon>
        <taxon>Chlorophyta</taxon>
        <taxon>Mamiellophyceae</taxon>
        <taxon>Mamiellales</taxon>
        <taxon>Mamiellaceae</taxon>
        <taxon>Micromonas</taxon>
    </lineage>
</organism>
<dbReference type="Gene3D" id="1.25.40.10">
    <property type="entry name" value="Tetratricopeptide repeat domain"/>
    <property type="match status" value="1"/>
</dbReference>
<dbReference type="OrthoDB" id="10628090at2759"/>
<dbReference type="KEGG" id="mis:MICPUN_103514"/>
<name>C1FIY5_MICCC</name>
<protein>
    <submittedName>
        <fullName evidence="2">Uncharacterized protein</fullName>
    </submittedName>
</protein>
<feature type="compositionally biased region" description="Basic and acidic residues" evidence="1">
    <location>
        <begin position="150"/>
        <end position="174"/>
    </location>
</feature>
<dbReference type="InterPro" id="IPR011990">
    <property type="entry name" value="TPR-like_helical_dom_sf"/>
</dbReference>
<dbReference type="GeneID" id="8247888"/>
<feature type="compositionally biased region" description="Basic and acidic residues" evidence="1">
    <location>
        <begin position="226"/>
        <end position="255"/>
    </location>
</feature>
<gene>
    <name evidence="2" type="ORF">MICPUN_103514</name>
</gene>
<evidence type="ECO:0000256" key="1">
    <source>
        <dbReference type="SAM" id="MobiDB-lite"/>
    </source>
</evidence>
<dbReference type="EMBL" id="CP001577">
    <property type="protein sequence ID" value="ACO70498.1"/>
    <property type="molecule type" value="Genomic_DNA"/>
</dbReference>
<sequence>MNARQNFHLNFYAGDPSTADATPVSTRPIGTLYDQRMAHRFMDEDSLMTDGLAFLEAKVGKDHPYVAELCAELGMIHMEDENFKKASFLLERAWRIFREKLGKFDAQTLLAQEGLSMTLHMLGEHARADALFDAAMAGIEDIYKKHHQKKAAEEAARREETRHANFLSRYERRNSPPSAPVGAGHAGKWGKVAATRTALRNLTNAKGAGTKVDGRGGHAGADDGAEGPRDDRRRAEPENGARDNWRKAKLKTAAD</sequence>
<feature type="region of interest" description="Disordered" evidence="1">
    <location>
        <begin position="201"/>
        <end position="255"/>
    </location>
</feature>
<evidence type="ECO:0000313" key="3">
    <source>
        <dbReference type="Proteomes" id="UP000002009"/>
    </source>
</evidence>
<keyword evidence="3" id="KW-1185">Reference proteome</keyword>
<feature type="region of interest" description="Disordered" evidence="1">
    <location>
        <begin position="150"/>
        <end position="188"/>
    </location>
</feature>
<dbReference type="SUPFAM" id="SSF48452">
    <property type="entry name" value="TPR-like"/>
    <property type="match status" value="1"/>
</dbReference>
<dbReference type="AlphaFoldDB" id="C1FIY5"/>
<dbReference type="Proteomes" id="UP000002009">
    <property type="component" value="Chromosome 12"/>
</dbReference>
<reference evidence="2 3" key="1">
    <citation type="journal article" date="2009" name="Science">
        <title>Green evolution and dynamic adaptations revealed by genomes of the marine picoeukaryotes Micromonas.</title>
        <authorList>
            <person name="Worden A.Z."/>
            <person name="Lee J.H."/>
            <person name="Mock T."/>
            <person name="Rouze P."/>
            <person name="Simmons M.P."/>
            <person name="Aerts A.L."/>
            <person name="Allen A.E."/>
            <person name="Cuvelier M.L."/>
            <person name="Derelle E."/>
            <person name="Everett M.V."/>
            <person name="Foulon E."/>
            <person name="Grimwood J."/>
            <person name="Gundlach H."/>
            <person name="Henrissat B."/>
            <person name="Napoli C."/>
            <person name="McDonald S.M."/>
            <person name="Parker M.S."/>
            <person name="Rombauts S."/>
            <person name="Salamov A."/>
            <person name="Von Dassow P."/>
            <person name="Badger J.H."/>
            <person name="Coutinho P.M."/>
            <person name="Demir E."/>
            <person name="Dubchak I."/>
            <person name="Gentemann C."/>
            <person name="Eikrem W."/>
            <person name="Gready J.E."/>
            <person name="John U."/>
            <person name="Lanier W."/>
            <person name="Lindquist E.A."/>
            <person name="Lucas S."/>
            <person name="Mayer K.F."/>
            <person name="Moreau H."/>
            <person name="Not F."/>
            <person name="Otillar R."/>
            <person name="Panaud O."/>
            <person name="Pangilinan J."/>
            <person name="Paulsen I."/>
            <person name="Piegu B."/>
            <person name="Poliakov A."/>
            <person name="Robbens S."/>
            <person name="Schmutz J."/>
            <person name="Toulza E."/>
            <person name="Wyss T."/>
            <person name="Zelensky A."/>
            <person name="Zhou K."/>
            <person name="Armbrust E.V."/>
            <person name="Bhattacharya D."/>
            <person name="Goodenough U.W."/>
            <person name="Van de Peer Y."/>
            <person name="Grigoriev I.V."/>
        </authorList>
    </citation>
    <scope>NUCLEOTIDE SEQUENCE [LARGE SCALE GENOMIC DNA]</scope>
    <source>
        <strain evidence="3">RCC299 / NOUM17</strain>
    </source>
</reference>
<evidence type="ECO:0000313" key="2">
    <source>
        <dbReference type="EMBL" id="ACO70498.1"/>
    </source>
</evidence>
<dbReference type="InParanoid" id="C1FIY5"/>
<dbReference type="RefSeq" id="XP_002509240.1">
    <property type="nucleotide sequence ID" value="XM_002509194.1"/>
</dbReference>
<accession>C1FIY5</accession>